<dbReference type="AlphaFoldDB" id="A0A158QUE1"/>
<evidence type="ECO:0000313" key="2">
    <source>
        <dbReference type="Proteomes" id="UP000267029"/>
    </source>
</evidence>
<dbReference type="EMBL" id="UXSR01005237">
    <property type="protein sequence ID" value="VDD80126.1"/>
    <property type="molecule type" value="Genomic_DNA"/>
</dbReference>
<proteinExistence type="predicted"/>
<dbReference type="Gene3D" id="1.10.555.10">
    <property type="entry name" value="Rho GTPase activation protein"/>
    <property type="match status" value="1"/>
</dbReference>
<organism evidence="1 2">
    <name type="scientific">Mesocestoides corti</name>
    <name type="common">Flatworm</name>
    <dbReference type="NCBI Taxonomy" id="53468"/>
    <lineage>
        <taxon>Eukaryota</taxon>
        <taxon>Metazoa</taxon>
        <taxon>Spiralia</taxon>
        <taxon>Lophotrochozoa</taxon>
        <taxon>Platyhelminthes</taxon>
        <taxon>Cestoda</taxon>
        <taxon>Eucestoda</taxon>
        <taxon>Cyclophyllidea</taxon>
        <taxon>Mesocestoididae</taxon>
        <taxon>Mesocestoides</taxon>
    </lineage>
</organism>
<sequence length="613" mass="68285">MATNGVKSFSELPIFGNTTEEGSKRKRRASPLAFPWRRKSSDGKFQRAFGAFVPTRLKSDHRSRSLCDIRRQRSLSPEGQGCTTSDTIKILGKSALNVLQGTNLALSSTASVKSVAKFVGKPPLLTTCVYHFDQDLAEPDASLRELRLNHPRTFTSLVASYLNFLDFQSDDLFRIADEVGRQEAPTVGKKRSTSASRYTLGSPITRSLLTPVKINNFLAGRSSSRASQDCSKFIFRRPGVQKHVNELEKQLFGQKVFRGDCKLRTKSTASAFFDESGIISRILASHDPITIASALTRILRRHGPLIPSRLHHLFMQLATPENCDVDIGLPAVPCQSTRSQAMRCRALRLLLQLTPSRHLNLVYRPLCHLLVHVTSEPLCAVDDASVSVLFAPVFLLERDSAPAALANPRLPQIVQMLLDLTRREMIATDTAAISIFRVPRLFLHDCRRNLVAHQESEDPPLYCSLRFCTTMGGRRRRERRSPAKPASTRVVALESALVSPGTHKVGQFDSPKDKDVPPANPTLLTPPFKDTTNFAETQSTPIIKRTWASSSPAHPSDTFTRLISRPVPPATTPPLLICFMLLRFYAPQNPSFEFGLKTNPVEGESRMFEKWGY</sequence>
<dbReference type="InterPro" id="IPR008936">
    <property type="entry name" value="Rho_GTPase_activation_prot"/>
</dbReference>
<accession>A0A158QUE1</accession>
<name>A0A158QUE1_MESCO</name>
<gene>
    <name evidence="1" type="ORF">MCOS_LOCUS6129</name>
</gene>
<keyword evidence="2" id="KW-1185">Reference proteome</keyword>
<evidence type="ECO:0000313" key="1">
    <source>
        <dbReference type="EMBL" id="VDD80126.1"/>
    </source>
</evidence>
<dbReference type="SUPFAM" id="SSF48350">
    <property type="entry name" value="GTPase activation domain, GAP"/>
    <property type="match status" value="1"/>
</dbReference>
<dbReference type="OrthoDB" id="6237019at2759"/>
<reference evidence="1 2" key="1">
    <citation type="submission" date="2018-10" db="EMBL/GenBank/DDBJ databases">
        <authorList>
            <consortium name="Pathogen Informatics"/>
        </authorList>
    </citation>
    <scope>NUCLEOTIDE SEQUENCE [LARGE SCALE GENOMIC DNA]</scope>
</reference>
<protein>
    <submittedName>
        <fullName evidence="1">Uncharacterized protein</fullName>
    </submittedName>
</protein>
<dbReference type="Proteomes" id="UP000267029">
    <property type="component" value="Unassembled WGS sequence"/>
</dbReference>